<comment type="caution">
    <text evidence="1">The sequence shown here is derived from an EMBL/GenBank/DDBJ whole genome shotgun (WGS) entry which is preliminary data.</text>
</comment>
<gene>
    <name evidence="1" type="ORF">CR513_15363</name>
</gene>
<organism evidence="1 2">
    <name type="scientific">Mucuna pruriens</name>
    <name type="common">Velvet bean</name>
    <name type="synonym">Dolichos pruriens</name>
    <dbReference type="NCBI Taxonomy" id="157652"/>
    <lineage>
        <taxon>Eukaryota</taxon>
        <taxon>Viridiplantae</taxon>
        <taxon>Streptophyta</taxon>
        <taxon>Embryophyta</taxon>
        <taxon>Tracheophyta</taxon>
        <taxon>Spermatophyta</taxon>
        <taxon>Magnoliopsida</taxon>
        <taxon>eudicotyledons</taxon>
        <taxon>Gunneridae</taxon>
        <taxon>Pentapetalae</taxon>
        <taxon>rosids</taxon>
        <taxon>fabids</taxon>
        <taxon>Fabales</taxon>
        <taxon>Fabaceae</taxon>
        <taxon>Papilionoideae</taxon>
        <taxon>50 kb inversion clade</taxon>
        <taxon>NPAAA clade</taxon>
        <taxon>indigoferoid/millettioid clade</taxon>
        <taxon>Phaseoleae</taxon>
        <taxon>Mucuna</taxon>
    </lineage>
</organism>
<evidence type="ECO:0000313" key="2">
    <source>
        <dbReference type="Proteomes" id="UP000257109"/>
    </source>
</evidence>
<dbReference type="Proteomes" id="UP000257109">
    <property type="component" value="Unassembled WGS sequence"/>
</dbReference>
<name>A0A371HEV8_MUCPR</name>
<keyword evidence="2" id="KW-1185">Reference proteome</keyword>
<evidence type="ECO:0000313" key="1">
    <source>
        <dbReference type="EMBL" id="RDY01319.1"/>
    </source>
</evidence>
<feature type="non-terminal residue" evidence="1">
    <location>
        <position position="1"/>
    </location>
</feature>
<dbReference type="EMBL" id="QJKJ01002791">
    <property type="protein sequence ID" value="RDY01319.1"/>
    <property type="molecule type" value="Genomic_DNA"/>
</dbReference>
<protein>
    <submittedName>
        <fullName evidence="1">Uncharacterized protein</fullName>
    </submittedName>
</protein>
<sequence>MAITLTGSAFAKVIPKLSSMFIPSSTFQLKQLTSEPNIKYNILMAKGKPGQILRPAPNGSLAISDSSTAFPLPMISSSSCFAFDITFSFRTNSAIAHSSVDVIVSVPATYKV</sequence>
<accession>A0A371HEV8</accession>
<dbReference type="AlphaFoldDB" id="A0A371HEV8"/>
<reference evidence="1" key="1">
    <citation type="submission" date="2018-05" db="EMBL/GenBank/DDBJ databases">
        <title>Draft genome of Mucuna pruriens seed.</title>
        <authorList>
            <person name="Nnadi N.E."/>
            <person name="Vos R."/>
            <person name="Hasami M.H."/>
            <person name="Devisetty U.K."/>
            <person name="Aguiy J.C."/>
        </authorList>
    </citation>
    <scope>NUCLEOTIDE SEQUENCE [LARGE SCALE GENOMIC DNA]</scope>
    <source>
        <strain evidence="1">JCA_2017</strain>
    </source>
</reference>
<proteinExistence type="predicted"/>